<comment type="caution">
    <text evidence="2">The sequence shown here is derived from an EMBL/GenBank/DDBJ whole genome shotgun (WGS) entry which is preliminary data.</text>
</comment>
<name>A0A1J4KR17_9EUKA</name>
<organism evidence="2 3">
    <name type="scientific">Tritrichomonas foetus</name>
    <dbReference type="NCBI Taxonomy" id="1144522"/>
    <lineage>
        <taxon>Eukaryota</taxon>
        <taxon>Metamonada</taxon>
        <taxon>Parabasalia</taxon>
        <taxon>Tritrichomonadida</taxon>
        <taxon>Tritrichomonadidae</taxon>
        <taxon>Tritrichomonas</taxon>
    </lineage>
</organism>
<protein>
    <recommendedName>
        <fullName evidence="1">BEACH domain-containing protein</fullName>
    </recommendedName>
</protein>
<dbReference type="SMART" id="SM01026">
    <property type="entry name" value="Beach"/>
    <property type="match status" value="1"/>
</dbReference>
<dbReference type="InterPro" id="IPR000409">
    <property type="entry name" value="BEACH_dom"/>
</dbReference>
<dbReference type="GeneID" id="94834646"/>
<proteinExistence type="predicted"/>
<evidence type="ECO:0000313" key="2">
    <source>
        <dbReference type="EMBL" id="OHT12244.1"/>
    </source>
</evidence>
<gene>
    <name evidence="2" type="ORF">TRFO_18051</name>
</gene>
<dbReference type="InterPro" id="IPR036372">
    <property type="entry name" value="BEACH_dom_sf"/>
</dbReference>
<dbReference type="InterPro" id="IPR050865">
    <property type="entry name" value="BEACH_Domain"/>
</dbReference>
<dbReference type="Pfam" id="PF02138">
    <property type="entry name" value="Beach"/>
    <property type="match status" value="1"/>
</dbReference>
<dbReference type="Proteomes" id="UP000179807">
    <property type="component" value="Unassembled WGS sequence"/>
</dbReference>
<dbReference type="RefSeq" id="XP_068365380.1">
    <property type="nucleotide sequence ID" value="XM_068499942.1"/>
</dbReference>
<sequence length="2476" mass="288822">MTASPPIIEILQCFSMRTRVSNDSSAFSSFLKQCKIPSIDRNTLKNISQLIQDTKSTIKAVSTISHLFNFSSDELITLLNFEDMNDTQMSNAMLVILSNAIGFLFTDTDSSYVDNLKLVLRSLCYYTDAFTRHLFWFMYITVLETAFQKINNTQPNSDSEMFQNLPNDLISLIFTQIESNMIDNPRSLEILVKILEKTEDDTTIKSIISLIKKVLVEYIKENIEYDENLLVKIIQPKFEELDKDVLQLLPLLAKKKGSKAVSFLYSSLPKIISNLKTDFQEDQFQFCQGIDFQFSEYHSNKEIRKELHQIPTTISKQKSENLLKAKSEEIVKAQSHEKLRQKSNDLHNKHLQEIPNETLQNKSSDSSNSNKFESLNIEIPDTNISKELTTGAYLSPVLKKKLKKLIPLFNDIHTLYIDAFFLNFAEVAHENNRNYFIFIYFLTHIYFTHHMPKNIFDSLLWDKLFIPSATLFTLKDDPHFNITSFYREKVVMIVIVHGPDFLYDLLRKYRKFPFLFAEIVVRILKHLPNVYPQSIKSKETLEIILKVQENLREIFYIVNANNENNLKDIAFTARSTVFQLFKRIFMSPLPRNLELEIFHDSLSDRAFSTSLFKVLTTELNISNCILLKNIFHILCNSVPHQTAEYIIPKIMMHTSEAIINDPNAAQTILSALFDFLDTVPNTSILSTTLDIIIKMFMKTRHCIFVKGILSKLSMIISKSGLKCFDQLFQLLAMSNDVKVGSLFIITNPQFLVTVFSVFIYYDERQLLFNEINKLCDFSSYNRYQLYEGEIDLLLLDMIYYWPNDFEFRGSFIKNIKNEDEIFNVTLPLFFKSAATRSSEVVAERMVKIVSLRENGRISPIASSFIGFVSPLVETLIPFTTIGYPLGIQQPIFEFDKIPFLSFVKGATIQFFIYIDEFLSTKMNIRPTIFKVSSSKGLFIELFLEGVNIICTVYNKDKPKEETILRNVETNRWNLIAIQTHLSYKILELNIINESKENAQFHFPIKTLKTDFLKFTVGNSTKFHGNRGLLTCIYQLGSFSYFEKILSHEQIFMNLFDNIPSNYYKPQPLYTFPILKQIPIKEVRLCTNKHDVMQSFPNLVNIFRNYYPVDRFLPIFDKFDKYSSNFSQLLIKTLQGFFGPTINRTFKILPHFLLKTRQKLLFAHYLYLFNFIHDCHTEKDKFSLIDNILCNFEIWIKSPPAELDKIIRHITKELFFTCTSYFLQDNFFPKFLAFLRLYLIDIESSSSFNTRINESNILKNANFLVENEDENDNENSKYKSDDFIKSFDTLMIERAALKFTQDDAEMYLCTILSSNSEKLSLHLLNLFSSLLIYTSPTKKIIYYLLNINFITYSSLFTPLLRCLKYTSKDFYVSILLLSSRITQRFFHENLFDDLTAYPEIFPLALLITVSSEKHHQISLVNILIDFSEEETQRSLIKKCQFWALWPLVFGLQVDTEVQSKVSIFLAQMITLPFDQESLDYILITLKIIQASSTLDTTFLLSSILSYVYEISSESLDTFECDILIKRFFFAMYVECRFGSFSNQLLEIFENSPFGLIDYCMKNVKSDSKSLKAEFKNPKINNFFQNMKNDIDQTFGIGNNESSTNCYNIYDYKRFVLLDELKTIESVFNAFHFDDPRDINFMMILKPIDQNLRSNTLFISEKFRKHNYFVNLLNDLFVIENSPIKKSQSYISIFKEYTSIISPFLKNIKENSTEKRGKIHQFFNGFNRTTKIIDSISYEDPLKAVKVELASNSEQNKLFSTTLMNNFLSTEQFRIVRKNKNNEHKRSFIFSENFNSTIVKKSLKLNRVPKSLKSKQPYAIVAWPAKKISIDKVKNAMLYVFSNKFIIDVERKKTITIKASSLRYILTRSRIQKTTALEFFTIEGFSYLLDFAPNDSNIILHSFESIRMKNLLMREDSNFSKFIYQNGLLRNWESGKLTNFDFLLKLNMFSGRSFKDPSNSVIFPIVELADGKSRDFSSPMPTQDSARLAHFIQVLDMNNYMFGTSPSNSMLLSYYFVRLQPYTNLHLQIHDGHFDDPERMFKNYSDFFKTLLSNDEWKECSPEFYCFPEIFFDLNENNIKDLSTKCKNLYDFVYMNRKALESEYVSIHLCEWIDLIWGVSQRSNNAVYWTPYLYNDCWGNNECEKEMIPSMLENLGSIPPQIFQTHVKRKMITKKKCLIHEIIKISIPQSKKKLSRNAFIFEKNKTTRLIICFEDGTIQRFSINLFKNEVEPVYLAPLRLNIPADAKFIVQHESVFIFDEKSERIHCINFEQIKTVNIKMSTVDFAVGCSIFGNLVTVTKSGAIKLWKFPKCDDSISLFSMSIESISAVDINPTYNIFICCTNDGFMRTYSVHKKKLLNSVNINCIVEKVLTTNSWNFIILYSPGYLHLFTINGFLIKKVQIDFEVSQWSTFVDQDGFDHICCADPIGYIYTFEAYYIENINQIASCNERIISVIFHEETHSIVAHASSSTTYFIPYR</sequence>
<dbReference type="Gene3D" id="2.130.10.10">
    <property type="entry name" value="YVTN repeat-like/Quinoprotein amine dehydrogenase"/>
    <property type="match status" value="1"/>
</dbReference>
<dbReference type="InterPro" id="IPR036322">
    <property type="entry name" value="WD40_repeat_dom_sf"/>
</dbReference>
<dbReference type="OrthoDB" id="26681at2759"/>
<dbReference type="EMBL" id="MLAK01000568">
    <property type="protein sequence ID" value="OHT12244.1"/>
    <property type="molecule type" value="Genomic_DNA"/>
</dbReference>
<feature type="domain" description="BEACH" evidence="1">
    <location>
        <begin position="1915"/>
        <end position="2167"/>
    </location>
</feature>
<dbReference type="SUPFAM" id="SSF81837">
    <property type="entry name" value="BEACH domain"/>
    <property type="match status" value="1"/>
</dbReference>
<evidence type="ECO:0000313" key="3">
    <source>
        <dbReference type="Proteomes" id="UP000179807"/>
    </source>
</evidence>
<dbReference type="SUPFAM" id="SSF50978">
    <property type="entry name" value="WD40 repeat-like"/>
    <property type="match status" value="1"/>
</dbReference>
<dbReference type="PROSITE" id="PS50197">
    <property type="entry name" value="BEACH"/>
    <property type="match status" value="1"/>
</dbReference>
<accession>A0A1J4KR17</accession>
<dbReference type="Gene3D" id="1.10.1540.10">
    <property type="entry name" value="BEACH domain"/>
    <property type="match status" value="1"/>
</dbReference>
<dbReference type="InterPro" id="IPR015943">
    <property type="entry name" value="WD40/YVTN_repeat-like_dom_sf"/>
</dbReference>
<dbReference type="PANTHER" id="PTHR13743">
    <property type="entry name" value="BEIGE/BEACH-RELATED"/>
    <property type="match status" value="1"/>
</dbReference>
<dbReference type="PANTHER" id="PTHR13743:SF161">
    <property type="entry name" value="BEIGE_BEACH DOMAIN CONTAINING PROTEIN"/>
    <property type="match status" value="1"/>
</dbReference>
<keyword evidence="3" id="KW-1185">Reference proteome</keyword>
<reference evidence="2" key="1">
    <citation type="submission" date="2016-10" db="EMBL/GenBank/DDBJ databases">
        <authorList>
            <person name="Benchimol M."/>
            <person name="Almeida L.G."/>
            <person name="Vasconcelos A.T."/>
            <person name="Perreira-Neves A."/>
            <person name="Rosa I.A."/>
            <person name="Tasca T."/>
            <person name="Bogo M.R."/>
            <person name="de Souza W."/>
        </authorList>
    </citation>
    <scope>NUCLEOTIDE SEQUENCE [LARGE SCALE GENOMIC DNA]</scope>
    <source>
        <strain evidence="2">K</strain>
    </source>
</reference>
<dbReference type="VEuPathDB" id="TrichDB:TRFO_18051"/>
<evidence type="ECO:0000259" key="1">
    <source>
        <dbReference type="PROSITE" id="PS50197"/>
    </source>
</evidence>
<dbReference type="SUPFAM" id="SSF50729">
    <property type="entry name" value="PH domain-like"/>
    <property type="match status" value="1"/>
</dbReference>